<gene>
    <name evidence="1" type="ORF">LCGC14_1196560</name>
</gene>
<proteinExistence type="predicted"/>
<organism evidence="1">
    <name type="scientific">marine sediment metagenome</name>
    <dbReference type="NCBI Taxonomy" id="412755"/>
    <lineage>
        <taxon>unclassified sequences</taxon>
        <taxon>metagenomes</taxon>
        <taxon>ecological metagenomes</taxon>
    </lineage>
</organism>
<dbReference type="AlphaFoldDB" id="A0A0F9LML2"/>
<reference evidence="1" key="1">
    <citation type="journal article" date="2015" name="Nature">
        <title>Complex archaea that bridge the gap between prokaryotes and eukaryotes.</title>
        <authorList>
            <person name="Spang A."/>
            <person name="Saw J.H."/>
            <person name="Jorgensen S.L."/>
            <person name="Zaremba-Niedzwiedzka K."/>
            <person name="Martijn J."/>
            <person name="Lind A.E."/>
            <person name="van Eijk R."/>
            <person name="Schleper C."/>
            <person name="Guy L."/>
            <person name="Ettema T.J."/>
        </authorList>
    </citation>
    <scope>NUCLEOTIDE SEQUENCE</scope>
</reference>
<protein>
    <submittedName>
        <fullName evidence="1">Uncharacterized protein</fullName>
    </submittedName>
</protein>
<dbReference type="EMBL" id="LAZR01006116">
    <property type="protein sequence ID" value="KKM94613.1"/>
    <property type="molecule type" value="Genomic_DNA"/>
</dbReference>
<evidence type="ECO:0000313" key="1">
    <source>
        <dbReference type="EMBL" id="KKM94613.1"/>
    </source>
</evidence>
<comment type="caution">
    <text evidence="1">The sequence shown here is derived from an EMBL/GenBank/DDBJ whole genome shotgun (WGS) entry which is preliminary data.</text>
</comment>
<accession>A0A0F9LML2</accession>
<sequence length="107" mass="12197">MRNLNSIGVRAKDIDRIFADAIRRIAEGREEFSCVAIGARGGYTITQDQLKVRQFYVYALAPRPRARMYLGLLDRVTKHVGVINNDESQGFRILMLSLVEAAWRDLV</sequence>
<name>A0A0F9LML2_9ZZZZ</name>